<comment type="caution">
    <text evidence="1">The sequence shown here is derived from an EMBL/GenBank/DDBJ whole genome shotgun (WGS) entry which is preliminary data.</text>
</comment>
<evidence type="ECO:0000313" key="2">
    <source>
        <dbReference type="Proteomes" id="UP000245981"/>
    </source>
</evidence>
<dbReference type="Proteomes" id="UP000245981">
    <property type="component" value="Unassembled WGS sequence"/>
</dbReference>
<sequence length="205" mass="23381">MPTRHIDENTAAELDELYVRCVTLTQQPVKEVEVLRLAVQKGISNIADDDILAAMSVKDSVWKALAAKVWKDVTAWWPEEAIFGERFEKLAAEHSETWQQLHSENCRAALRGQLGDRVKEPMYGTFSELFYDEDFDTTDEDRKAPEARDRQRDADYRAGLPLLHGRLYSALNGHEQMLARHYDRLVSFTPDGQGDFVVQVAEAAQ</sequence>
<protein>
    <submittedName>
        <fullName evidence="1">Uncharacterized protein</fullName>
    </submittedName>
</protein>
<proteinExistence type="predicted"/>
<evidence type="ECO:0000313" key="1">
    <source>
        <dbReference type="EMBL" id="PWK94624.1"/>
    </source>
</evidence>
<organism evidence="1 2">
    <name type="scientific">Pantoea allii</name>
    <dbReference type="NCBI Taxonomy" id="574096"/>
    <lineage>
        <taxon>Bacteria</taxon>
        <taxon>Pseudomonadati</taxon>
        <taxon>Pseudomonadota</taxon>
        <taxon>Gammaproteobacteria</taxon>
        <taxon>Enterobacterales</taxon>
        <taxon>Erwiniaceae</taxon>
        <taxon>Pantoea</taxon>
    </lineage>
</organism>
<name>A0A2V2BCK9_9GAMM</name>
<dbReference type="EMBL" id="QGHF01000010">
    <property type="protein sequence ID" value="PWK94624.1"/>
    <property type="molecule type" value="Genomic_DNA"/>
</dbReference>
<reference evidence="1 2" key="1">
    <citation type="submission" date="2018-05" db="EMBL/GenBank/DDBJ databases">
        <title>Genomic Encyclopedia of Type Strains, Phase IV (KMG-V): Genome sequencing to study the core and pangenomes of soil and plant-associated prokaryotes.</title>
        <authorList>
            <person name="Whitman W."/>
        </authorList>
    </citation>
    <scope>NUCLEOTIDE SEQUENCE [LARGE SCALE GENOMIC DNA]</scope>
    <source>
        <strain evidence="1 2">PNA 200-10</strain>
    </source>
</reference>
<dbReference type="RefSeq" id="WP_109718032.1">
    <property type="nucleotide sequence ID" value="NZ_QGHF01000010.1"/>
</dbReference>
<dbReference type="AlphaFoldDB" id="A0A2V2BCK9"/>
<dbReference type="OrthoDB" id="6636478at2"/>
<accession>A0A2V2BCK9</accession>
<gene>
    <name evidence="1" type="ORF">C7431_110120</name>
</gene>